<sequence>MHLRACFLSISINVLQYRLSISLTFGNDRYCPSFFSFRSAVFAALEIYSAISASNPGNQSMSRYNMRTLRGERVVKKKEGDRIKRWESDYERFVKDARNVLSVEKVRAEIAQTFEDNAIEHEKVSLICPLTKERIGVPARYRNCRHLQCFDLEGFFAMKSKKNFLNCPICNNIVNNAIDGLCIDKFFQNILSAVSGTTEINIFGDGTFRMTPSHSTLIIPKVIDDEGPYVPEHSTALACEVKSESGSDIEELGSVSSFDNDSESNECNAETQDLHISDTSMAGDTSQAVDPAENIYESKLESDSNVDNAEKLDSVSSFDIDSENNESDAEIQIMRVSDTSMATDTSQAAHSSNAKAPKSKIGEKRFKSPFAGLIAYMNSHKFLNAHTASRTEVIVRKITCALIAMRNLTSVTNVPSPVLNPVICNRTCAFTPMKNLTSVASVPLPVLKQSTWRNTSVLTLERSHISATNVPSPVLSQTNFMQFRYSIPQGAFSHQTCHNHGALHRQILNCDKWLSIDDPSEKTLRHKTGQHPQLEEALLMWIKDKKRTNIGSHVNWEITDFGYSNRQVSLLLVPNPTFPEPSRVT</sequence>
<dbReference type="GO" id="GO:0016925">
    <property type="term" value="P:protein sumoylation"/>
    <property type="evidence" value="ECO:0007669"/>
    <property type="project" value="TreeGrafter"/>
</dbReference>
<keyword evidence="3" id="KW-0862">Zinc</keyword>
<feature type="region of interest" description="Disordered" evidence="5">
    <location>
        <begin position="255"/>
        <end position="288"/>
    </location>
</feature>
<feature type="region of interest" description="Disordered" evidence="5">
    <location>
        <begin position="340"/>
        <end position="361"/>
    </location>
</feature>
<feature type="compositionally biased region" description="Polar residues" evidence="5">
    <location>
        <begin position="277"/>
        <end position="288"/>
    </location>
</feature>
<dbReference type="Pfam" id="PF02891">
    <property type="entry name" value="zf-MIZ"/>
    <property type="match status" value="1"/>
</dbReference>
<feature type="compositionally biased region" description="Polar residues" evidence="5">
    <location>
        <begin position="255"/>
        <end position="271"/>
    </location>
</feature>
<dbReference type="Gene3D" id="3.30.40.10">
    <property type="entry name" value="Zinc/RING finger domain, C3HC4 (zinc finger)"/>
    <property type="match status" value="1"/>
</dbReference>
<dbReference type="EMBL" id="JAKKPZ010000115">
    <property type="protein sequence ID" value="KAI1701599.1"/>
    <property type="molecule type" value="Genomic_DNA"/>
</dbReference>
<dbReference type="GO" id="GO:0006357">
    <property type="term" value="P:regulation of transcription by RNA polymerase II"/>
    <property type="evidence" value="ECO:0007669"/>
    <property type="project" value="TreeGrafter"/>
</dbReference>
<reference evidence="7" key="1">
    <citation type="submission" date="2022-01" db="EMBL/GenBank/DDBJ databases">
        <title>Genome Sequence Resource for Two Populations of Ditylenchus destructor, the Migratory Endoparasitic Phytonematode.</title>
        <authorList>
            <person name="Zhang H."/>
            <person name="Lin R."/>
            <person name="Xie B."/>
        </authorList>
    </citation>
    <scope>NUCLEOTIDE SEQUENCE</scope>
    <source>
        <strain evidence="7">BazhouSP</strain>
    </source>
</reference>
<dbReference type="PROSITE" id="PS51044">
    <property type="entry name" value="ZF_SP_RING"/>
    <property type="match status" value="1"/>
</dbReference>
<proteinExistence type="predicted"/>
<dbReference type="GO" id="GO:0000785">
    <property type="term" value="C:chromatin"/>
    <property type="evidence" value="ECO:0007669"/>
    <property type="project" value="TreeGrafter"/>
</dbReference>
<gene>
    <name evidence="7" type="ORF">DdX_16013</name>
</gene>
<evidence type="ECO:0000256" key="1">
    <source>
        <dbReference type="ARBA" id="ARBA00022723"/>
    </source>
</evidence>
<dbReference type="GO" id="GO:0061665">
    <property type="term" value="F:SUMO ligase activity"/>
    <property type="evidence" value="ECO:0007669"/>
    <property type="project" value="TreeGrafter"/>
</dbReference>
<dbReference type="InterPro" id="IPR013083">
    <property type="entry name" value="Znf_RING/FYVE/PHD"/>
</dbReference>
<evidence type="ECO:0000256" key="5">
    <source>
        <dbReference type="SAM" id="MobiDB-lite"/>
    </source>
</evidence>
<evidence type="ECO:0000313" key="8">
    <source>
        <dbReference type="Proteomes" id="UP001201812"/>
    </source>
</evidence>
<keyword evidence="2 4" id="KW-0863">Zinc-finger</keyword>
<dbReference type="GO" id="GO:0008270">
    <property type="term" value="F:zinc ion binding"/>
    <property type="evidence" value="ECO:0007669"/>
    <property type="project" value="UniProtKB-KW"/>
</dbReference>
<evidence type="ECO:0000313" key="7">
    <source>
        <dbReference type="EMBL" id="KAI1701599.1"/>
    </source>
</evidence>
<evidence type="ECO:0000256" key="3">
    <source>
        <dbReference type="ARBA" id="ARBA00022833"/>
    </source>
</evidence>
<evidence type="ECO:0000259" key="6">
    <source>
        <dbReference type="PROSITE" id="PS51044"/>
    </source>
</evidence>
<dbReference type="InterPro" id="IPR004181">
    <property type="entry name" value="Znf_MIZ"/>
</dbReference>
<evidence type="ECO:0000256" key="2">
    <source>
        <dbReference type="ARBA" id="ARBA00022771"/>
    </source>
</evidence>
<dbReference type="PANTHER" id="PTHR10782">
    <property type="entry name" value="ZINC FINGER MIZ DOMAIN-CONTAINING PROTEIN"/>
    <property type="match status" value="1"/>
</dbReference>
<accession>A0AAD4MNN7</accession>
<dbReference type="PANTHER" id="PTHR10782:SF94">
    <property type="entry name" value="SUPPRESSOR OF VARIEGATION 2-10, ISOFORM I"/>
    <property type="match status" value="1"/>
</dbReference>
<organism evidence="7 8">
    <name type="scientific">Ditylenchus destructor</name>
    <dbReference type="NCBI Taxonomy" id="166010"/>
    <lineage>
        <taxon>Eukaryota</taxon>
        <taxon>Metazoa</taxon>
        <taxon>Ecdysozoa</taxon>
        <taxon>Nematoda</taxon>
        <taxon>Chromadorea</taxon>
        <taxon>Rhabditida</taxon>
        <taxon>Tylenchina</taxon>
        <taxon>Tylenchomorpha</taxon>
        <taxon>Sphaerularioidea</taxon>
        <taxon>Anguinidae</taxon>
        <taxon>Anguininae</taxon>
        <taxon>Ditylenchus</taxon>
    </lineage>
</organism>
<evidence type="ECO:0000256" key="4">
    <source>
        <dbReference type="PROSITE-ProRule" id="PRU00452"/>
    </source>
</evidence>
<name>A0AAD4MNN7_9BILA</name>
<protein>
    <submittedName>
        <fullName evidence="7">MIZ/SP-RING zinc finger domain-containing protein</fullName>
    </submittedName>
</protein>
<dbReference type="CDD" id="cd16650">
    <property type="entry name" value="SP-RING_PIAS-like"/>
    <property type="match status" value="1"/>
</dbReference>
<dbReference type="AlphaFoldDB" id="A0AAD4MNN7"/>
<comment type="caution">
    <text evidence="7">The sequence shown here is derived from an EMBL/GenBank/DDBJ whole genome shotgun (WGS) entry which is preliminary data.</text>
</comment>
<keyword evidence="1" id="KW-0479">Metal-binding</keyword>
<feature type="domain" description="SP-RING-type" evidence="6">
    <location>
        <begin position="113"/>
        <end position="196"/>
    </location>
</feature>
<feature type="compositionally biased region" description="Polar residues" evidence="5">
    <location>
        <begin position="340"/>
        <end position="354"/>
    </location>
</feature>
<dbReference type="Proteomes" id="UP001201812">
    <property type="component" value="Unassembled WGS sequence"/>
</dbReference>
<dbReference type="GO" id="GO:0003712">
    <property type="term" value="F:transcription coregulator activity"/>
    <property type="evidence" value="ECO:0007669"/>
    <property type="project" value="TreeGrafter"/>
</dbReference>
<keyword evidence="8" id="KW-1185">Reference proteome</keyword>